<evidence type="ECO:0000259" key="2">
    <source>
        <dbReference type="PROSITE" id="PS51532"/>
    </source>
</evidence>
<dbReference type="PANTHER" id="PTHR12175:SF1">
    <property type="entry name" value="PITH DOMAIN-CONTAINING PROTEIN 1"/>
    <property type="match status" value="1"/>
</dbReference>
<name>A0AA40KHU7_9HYME</name>
<proteinExistence type="inferred from homology"/>
<dbReference type="InterPro" id="IPR010400">
    <property type="entry name" value="PITH_dom"/>
</dbReference>
<dbReference type="InterPro" id="IPR037047">
    <property type="entry name" value="PITH_dom_sf"/>
</dbReference>
<dbReference type="Gene3D" id="2.60.120.470">
    <property type="entry name" value="PITH domain"/>
    <property type="match status" value="1"/>
</dbReference>
<dbReference type="PANTHER" id="PTHR12175">
    <property type="entry name" value="AD039 HT014 THIOREDOXIN FAMILY TRP26"/>
    <property type="match status" value="1"/>
</dbReference>
<evidence type="ECO:0000313" key="4">
    <source>
        <dbReference type="Proteomes" id="UP001177670"/>
    </source>
</evidence>
<comment type="similarity">
    <text evidence="1">Belongs to the PITHD1 family.</text>
</comment>
<organism evidence="3 4">
    <name type="scientific">Melipona bicolor</name>
    <dbReference type="NCBI Taxonomy" id="60889"/>
    <lineage>
        <taxon>Eukaryota</taxon>
        <taxon>Metazoa</taxon>
        <taxon>Ecdysozoa</taxon>
        <taxon>Arthropoda</taxon>
        <taxon>Hexapoda</taxon>
        <taxon>Insecta</taxon>
        <taxon>Pterygota</taxon>
        <taxon>Neoptera</taxon>
        <taxon>Endopterygota</taxon>
        <taxon>Hymenoptera</taxon>
        <taxon>Apocrita</taxon>
        <taxon>Aculeata</taxon>
        <taxon>Apoidea</taxon>
        <taxon>Anthophila</taxon>
        <taxon>Apidae</taxon>
        <taxon>Melipona</taxon>
    </lineage>
</organism>
<dbReference type="EMBL" id="JAHYIQ010000029">
    <property type="protein sequence ID" value="KAK1120822.1"/>
    <property type="molecule type" value="Genomic_DNA"/>
</dbReference>
<reference evidence="3" key="1">
    <citation type="submission" date="2021-10" db="EMBL/GenBank/DDBJ databases">
        <title>Melipona bicolor Genome sequencing and assembly.</title>
        <authorList>
            <person name="Araujo N.S."/>
            <person name="Arias M.C."/>
        </authorList>
    </citation>
    <scope>NUCLEOTIDE SEQUENCE</scope>
    <source>
        <strain evidence="3">USP_2M_L1-L4_2017</strain>
        <tissue evidence="3">Whole body</tissue>
    </source>
</reference>
<dbReference type="GO" id="GO:0080090">
    <property type="term" value="P:regulation of primary metabolic process"/>
    <property type="evidence" value="ECO:0007669"/>
    <property type="project" value="UniProtKB-ARBA"/>
</dbReference>
<dbReference type="GO" id="GO:0005634">
    <property type="term" value="C:nucleus"/>
    <property type="evidence" value="ECO:0007669"/>
    <property type="project" value="TreeGrafter"/>
</dbReference>
<accession>A0AA40KHU7</accession>
<dbReference type="GO" id="GO:0045654">
    <property type="term" value="P:positive regulation of megakaryocyte differentiation"/>
    <property type="evidence" value="ECO:0007669"/>
    <property type="project" value="UniProtKB-ARBA"/>
</dbReference>
<protein>
    <recommendedName>
        <fullName evidence="2">PITH domain-containing protein</fullName>
    </recommendedName>
</protein>
<gene>
    <name evidence="3" type="ORF">K0M31_011026</name>
</gene>
<sequence>MLRKVNFISSCFTMAHQCSCGDIHNDVELGIQYNLYQKIDTGNVECLNEYEEGSGVTVFRSWESRLDRDKFVESDVDDELLFNIPFTANIKLKGLIIIGGENNLHPNKVKLYKNRPRMTFDDVTIEPEQEFELCVDTNGIHEYSPKIVKFSSVHHLSLHFTGIDRTERIKIYYIGLKGEWLPAHHHGVTICTYELHPQMSDQPKKNIEDVNRTIS</sequence>
<dbReference type="AlphaFoldDB" id="A0AA40KHU7"/>
<evidence type="ECO:0000256" key="1">
    <source>
        <dbReference type="ARBA" id="ARBA00025788"/>
    </source>
</evidence>
<dbReference type="PROSITE" id="PS51532">
    <property type="entry name" value="PITH"/>
    <property type="match status" value="1"/>
</dbReference>
<comment type="caution">
    <text evidence="3">The sequence shown here is derived from an EMBL/GenBank/DDBJ whole genome shotgun (WGS) entry which is preliminary data.</text>
</comment>
<dbReference type="SUPFAM" id="SSF49785">
    <property type="entry name" value="Galactose-binding domain-like"/>
    <property type="match status" value="1"/>
</dbReference>
<dbReference type="Pfam" id="PF06201">
    <property type="entry name" value="PITH"/>
    <property type="match status" value="1"/>
</dbReference>
<dbReference type="InterPro" id="IPR008979">
    <property type="entry name" value="Galactose-bd-like_sf"/>
</dbReference>
<keyword evidence="4" id="KW-1185">Reference proteome</keyword>
<evidence type="ECO:0000313" key="3">
    <source>
        <dbReference type="EMBL" id="KAK1120822.1"/>
    </source>
</evidence>
<feature type="domain" description="PITH" evidence="2">
    <location>
        <begin position="24"/>
        <end position="196"/>
    </location>
</feature>
<dbReference type="GO" id="GO:0005737">
    <property type="term" value="C:cytoplasm"/>
    <property type="evidence" value="ECO:0007669"/>
    <property type="project" value="UniProtKB-ARBA"/>
</dbReference>
<dbReference type="FunFam" id="2.60.120.470:FF:000002">
    <property type="entry name" value="PITH domain-containing protein 1"/>
    <property type="match status" value="1"/>
</dbReference>
<dbReference type="Proteomes" id="UP001177670">
    <property type="component" value="Unassembled WGS sequence"/>
</dbReference>
<dbReference type="GO" id="GO:0060255">
    <property type="term" value="P:regulation of macromolecule metabolic process"/>
    <property type="evidence" value="ECO:0007669"/>
    <property type="project" value="UniProtKB-ARBA"/>
</dbReference>
<dbReference type="InterPro" id="IPR045099">
    <property type="entry name" value="PITH1-like"/>
</dbReference>